<keyword evidence="9" id="KW-0460">Magnesium</keyword>
<dbReference type="PANTHER" id="PTHR11406:SF23">
    <property type="entry name" value="PHOSPHOGLYCERATE KINASE 1, CHLOROPLASTIC-RELATED"/>
    <property type="match status" value="1"/>
</dbReference>
<dbReference type="PRINTS" id="PR00477">
    <property type="entry name" value="PHGLYCKINASE"/>
</dbReference>
<dbReference type="GO" id="GO:0004618">
    <property type="term" value="F:phosphoglycerate kinase activity"/>
    <property type="evidence" value="ECO:0007669"/>
    <property type="project" value="UniProtKB-EC"/>
</dbReference>
<dbReference type="EC" id="2.7.2.3" evidence="4 11"/>
<dbReference type="KEGG" id="mng:MNEG_10576"/>
<evidence type="ECO:0000256" key="6">
    <source>
        <dbReference type="ARBA" id="ARBA00022741"/>
    </source>
</evidence>
<dbReference type="STRING" id="145388.A0A0D2MS42"/>
<dbReference type="InterPro" id="IPR015911">
    <property type="entry name" value="Phosphoglycerate_kinase_CS"/>
</dbReference>
<comment type="subunit">
    <text evidence="12">Monomer.</text>
</comment>
<evidence type="ECO:0000256" key="1">
    <source>
        <dbReference type="ARBA" id="ARBA00000642"/>
    </source>
</evidence>
<accession>A0A0D2MS42</accession>
<comment type="cofactor">
    <cofactor evidence="2">
        <name>Mg(2+)</name>
        <dbReference type="ChEBI" id="CHEBI:18420"/>
    </cofactor>
</comment>
<comment type="catalytic activity">
    <reaction evidence="1 11">
        <text>(2R)-3-phosphoglycerate + ATP = (2R)-3-phospho-glyceroyl phosphate + ADP</text>
        <dbReference type="Rhea" id="RHEA:14801"/>
        <dbReference type="ChEBI" id="CHEBI:30616"/>
        <dbReference type="ChEBI" id="CHEBI:57604"/>
        <dbReference type="ChEBI" id="CHEBI:58272"/>
        <dbReference type="ChEBI" id="CHEBI:456216"/>
        <dbReference type="EC" id="2.7.2.3"/>
    </reaction>
</comment>
<dbReference type="EMBL" id="KK102593">
    <property type="protein sequence ID" value="KIY97385.1"/>
    <property type="molecule type" value="Genomic_DNA"/>
</dbReference>
<protein>
    <recommendedName>
        <fullName evidence="4 11">Phosphoglycerate kinase</fullName>
        <ecNumber evidence="4 11">2.7.2.3</ecNumber>
    </recommendedName>
</protein>
<evidence type="ECO:0000313" key="13">
    <source>
        <dbReference type="EMBL" id="KIY97385.1"/>
    </source>
</evidence>
<comment type="pathway">
    <text evidence="10">Carbohydrate biosynthesis.</text>
</comment>
<evidence type="ECO:0000256" key="5">
    <source>
        <dbReference type="ARBA" id="ARBA00022679"/>
    </source>
</evidence>
<keyword evidence="6" id="KW-0547">Nucleotide-binding</keyword>
<dbReference type="PROSITE" id="PS00111">
    <property type="entry name" value="PGLYCERATE_KINASE"/>
    <property type="match status" value="1"/>
</dbReference>
<evidence type="ECO:0000256" key="2">
    <source>
        <dbReference type="ARBA" id="ARBA00001946"/>
    </source>
</evidence>
<comment type="similarity">
    <text evidence="3 11">Belongs to the phosphoglycerate kinase family.</text>
</comment>
<keyword evidence="14" id="KW-1185">Reference proteome</keyword>
<dbReference type="GO" id="GO:0006096">
    <property type="term" value="P:glycolytic process"/>
    <property type="evidence" value="ECO:0007669"/>
    <property type="project" value="InterPro"/>
</dbReference>
<sequence>MQTVRAPASSRVAGGRRVALRSNVVRPRKLVVLSAKKSVGDLTKDDLEGKRVFVRADLNVPLDKQTLAITDDTRIRAAVPTLKYLLDNGAKVLLTSHLGRPKSGPEDKFRLTPVAPRLSELLGKPVTKLDDCIGAEVEKAVVDAKNGELLLLENVRFYKEEEKNEAEFAKKLAANADLYVNDAFGTAHRAHASTEGVTKYLKPSVAGFLLQKVWGRVWIWGDGGGSWWC</sequence>
<dbReference type="Gene3D" id="3.40.50.1260">
    <property type="entry name" value="Phosphoglycerate kinase, N-terminal domain"/>
    <property type="match status" value="1"/>
</dbReference>
<dbReference type="InterPro" id="IPR036043">
    <property type="entry name" value="Phosphoglycerate_kinase_sf"/>
</dbReference>
<dbReference type="AlphaFoldDB" id="A0A0D2MS42"/>
<evidence type="ECO:0000256" key="9">
    <source>
        <dbReference type="ARBA" id="ARBA00022842"/>
    </source>
</evidence>
<name>A0A0D2MS42_9CHLO</name>
<dbReference type="GO" id="GO:0005829">
    <property type="term" value="C:cytosol"/>
    <property type="evidence" value="ECO:0007669"/>
    <property type="project" value="TreeGrafter"/>
</dbReference>
<evidence type="ECO:0000313" key="14">
    <source>
        <dbReference type="Proteomes" id="UP000054498"/>
    </source>
</evidence>
<dbReference type="GO" id="GO:0006094">
    <property type="term" value="P:gluconeogenesis"/>
    <property type="evidence" value="ECO:0007669"/>
    <property type="project" value="TreeGrafter"/>
</dbReference>
<dbReference type="Pfam" id="PF00162">
    <property type="entry name" value="PGK"/>
    <property type="match status" value="1"/>
</dbReference>
<evidence type="ECO:0000256" key="4">
    <source>
        <dbReference type="ARBA" id="ARBA00013061"/>
    </source>
</evidence>
<dbReference type="FunFam" id="3.40.50.1260:FF:000006">
    <property type="entry name" value="Phosphoglycerate kinase"/>
    <property type="match status" value="1"/>
</dbReference>
<keyword evidence="7 11" id="KW-0418">Kinase</keyword>
<evidence type="ECO:0000256" key="12">
    <source>
        <dbReference type="RuleBase" id="RU000696"/>
    </source>
</evidence>
<reference evidence="13 14" key="1">
    <citation type="journal article" date="2013" name="BMC Genomics">
        <title>Reconstruction of the lipid metabolism for the microalga Monoraphidium neglectum from its genome sequence reveals characteristics suitable for biofuel production.</title>
        <authorList>
            <person name="Bogen C."/>
            <person name="Al-Dilaimi A."/>
            <person name="Albersmeier A."/>
            <person name="Wichmann J."/>
            <person name="Grundmann M."/>
            <person name="Rupp O."/>
            <person name="Lauersen K.J."/>
            <person name="Blifernez-Klassen O."/>
            <person name="Kalinowski J."/>
            <person name="Goesmann A."/>
            <person name="Mussgnug J.H."/>
            <person name="Kruse O."/>
        </authorList>
    </citation>
    <scope>NUCLEOTIDE SEQUENCE [LARGE SCALE GENOMIC DNA]</scope>
    <source>
        <strain evidence="13 14">SAG 48.87</strain>
    </source>
</reference>
<dbReference type="SUPFAM" id="SSF53748">
    <property type="entry name" value="Phosphoglycerate kinase"/>
    <property type="match status" value="1"/>
</dbReference>
<evidence type="ECO:0000256" key="7">
    <source>
        <dbReference type="ARBA" id="ARBA00022777"/>
    </source>
</evidence>
<evidence type="ECO:0000256" key="10">
    <source>
        <dbReference type="ARBA" id="ARBA00024331"/>
    </source>
</evidence>
<dbReference type="GeneID" id="25727752"/>
<dbReference type="InterPro" id="IPR001576">
    <property type="entry name" value="Phosphoglycerate_kinase"/>
</dbReference>
<dbReference type="RefSeq" id="XP_013896405.1">
    <property type="nucleotide sequence ID" value="XM_014040951.1"/>
</dbReference>
<evidence type="ECO:0000256" key="3">
    <source>
        <dbReference type="ARBA" id="ARBA00008982"/>
    </source>
</evidence>
<dbReference type="Proteomes" id="UP000054498">
    <property type="component" value="Unassembled WGS sequence"/>
</dbReference>
<dbReference type="OrthoDB" id="275353at2759"/>
<evidence type="ECO:0000256" key="11">
    <source>
        <dbReference type="RuleBase" id="RU000532"/>
    </source>
</evidence>
<proteinExistence type="inferred from homology"/>
<dbReference type="PANTHER" id="PTHR11406">
    <property type="entry name" value="PHOSPHOGLYCERATE KINASE"/>
    <property type="match status" value="1"/>
</dbReference>
<keyword evidence="8" id="KW-0067">ATP-binding</keyword>
<dbReference type="InterPro" id="IPR015824">
    <property type="entry name" value="Phosphoglycerate_kinase_N"/>
</dbReference>
<dbReference type="GO" id="GO:0005524">
    <property type="term" value="F:ATP binding"/>
    <property type="evidence" value="ECO:0007669"/>
    <property type="project" value="UniProtKB-KW"/>
</dbReference>
<organism evidence="13 14">
    <name type="scientific">Monoraphidium neglectum</name>
    <dbReference type="NCBI Taxonomy" id="145388"/>
    <lineage>
        <taxon>Eukaryota</taxon>
        <taxon>Viridiplantae</taxon>
        <taxon>Chlorophyta</taxon>
        <taxon>core chlorophytes</taxon>
        <taxon>Chlorophyceae</taxon>
        <taxon>CS clade</taxon>
        <taxon>Sphaeropleales</taxon>
        <taxon>Selenastraceae</taxon>
        <taxon>Monoraphidium</taxon>
    </lineage>
</organism>
<dbReference type="GO" id="GO:0043531">
    <property type="term" value="F:ADP binding"/>
    <property type="evidence" value="ECO:0007669"/>
    <property type="project" value="TreeGrafter"/>
</dbReference>
<evidence type="ECO:0000256" key="8">
    <source>
        <dbReference type="ARBA" id="ARBA00022840"/>
    </source>
</evidence>
<keyword evidence="5 11" id="KW-0808">Transferase</keyword>
<gene>
    <name evidence="13" type="ORF">MNEG_10576</name>
</gene>